<organism evidence="13 15">
    <name type="scientific">Phocaeicola plebeius</name>
    <dbReference type="NCBI Taxonomy" id="310297"/>
    <lineage>
        <taxon>Bacteria</taxon>
        <taxon>Pseudomonadati</taxon>
        <taxon>Bacteroidota</taxon>
        <taxon>Bacteroidia</taxon>
        <taxon>Bacteroidales</taxon>
        <taxon>Bacteroidaceae</taxon>
        <taxon>Phocaeicola</taxon>
    </lineage>
</organism>
<comment type="pathway">
    <text evidence="2 11">Amino-acid biosynthesis; L-tryptophan biosynthesis; L-tryptophan from chorismate: step 5/5.</text>
</comment>
<evidence type="ECO:0000259" key="12">
    <source>
        <dbReference type="Pfam" id="PF00291"/>
    </source>
</evidence>
<accession>A0A3E4MUX6</accession>
<dbReference type="PANTHER" id="PTHR48077">
    <property type="entry name" value="TRYPTOPHAN SYNTHASE-RELATED"/>
    <property type="match status" value="1"/>
</dbReference>
<evidence type="ECO:0000256" key="1">
    <source>
        <dbReference type="ARBA" id="ARBA00001933"/>
    </source>
</evidence>
<keyword evidence="7 11" id="KW-0663">Pyridoxal phosphate</keyword>
<dbReference type="CDD" id="cd06446">
    <property type="entry name" value="Trp-synth_B"/>
    <property type="match status" value="1"/>
</dbReference>
<keyword evidence="8 11" id="KW-0057">Aromatic amino acid biosynthesis</keyword>
<keyword evidence="5 11" id="KW-0028">Amino-acid biosynthesis</keyword>
<dbReference type="PANTHER" id="PTHR48077:SF3">
    <property type="entry name" value="TRYPTOPHAN SYNTHASE"/>
    <property type="match status" value="1"/>
</dbReference>
<sequence>MKTYQVNQEGFYGDFGGAYIPEILHRCVEELRNAYRKVLADEGFQKEYDALLKDYVGRPSPLYLAQRLSEKYGCKIYLKREDLNHTGAHKINNAIGQVLLARRMGKKRIIAETGAGQHGVATATVCALMGMECVVYMGKTDVERQRVNVERMQMLGARVEAVTSGNMTLKDATNEAIRDWCCHPADTYYVIGSTVGPHPYPDMVARLQSVISKEIKKQLMEHEGRDYPDYLMACVGGGSNAAGTIYHYLDDERVKIILAEAGGKGVETGLSAATIQLGRLGIIHGSKTLVMQDEDGQILEPYSVSAGLDYPGIGPMHANLAAQKRATVLAVNDDEALWAAFELTRLEGIIPALESAHALGALEKVKFQPSDIVVLTVSGRGDKDIDTYLKYKNNPEIF</sequence>
<dbReference type="FunFam" id="3.40.50.1100:FF:000004">
    <property type="entry name" value="Tryptophan synthase beta chain"/>
    <property type="match status" value="1"/>
</dbReference>
<evidence type="ECO:0000313" key="16">
    <source>
        <dbReference type="Proteomes" id="UP000283485"/>
    </source>
</evidence>
<evidence type="ECO:0000313" key="14">
    <source>
        <dbReference type="EMBL" id="RHF93511.1"/>
    </source>
</evidence>
<keyword evidence="6 11" id="KW-0822">Tryptophan biosynthesis</keyword>
<keyword evidence="9 11" id="KW-0456">Lyase</keyword>
<dbReference type="EMBL" id="QRHQ01000001">
    <property type="protein sequence ID" value="RHF93511.1"/>
    <property type="molecule type" value="Genomic_DNA"/>
</dbReference>
<comment type="function">
    <text evidence="11">The beta subunit is responsible for the synthesis of L-tryptophan from indole and L-serine.</text>
</comment>
<evidence type="ECO:0000256" key="3">
    <source>
        <dbReference type="ARBA" id="ARBA00009982"/>
    </source>
</evidence>
<dbReference type="EMBL" id="QSQT01000024">
    <property type="protein sequence ID" value="RGK53304.1"/>
    <property type="molecule type" value="Genomic_DNA"/>
</dbReference>
<comment type="similarity">
    <text evidence="3 11">Belongs to the TrpB family.</text>
</comment>
<proteinExistence type="inferred from homology"/>
<evidence type="ECO:0000313" key="13">
    <source>
        <dbReference type="EMBL" id="RGK53304.1"/>
    </source>
</evidence>
<dbReference type="SUPFAM" id="SSF53686">
    <property type="entry name" value="Tryptophan synthase beta subunit-like PLP-dependent enzymes"/>
    <property type="match status" value="1"/>
</dbReference>
<comment type="cofactor">
    <cofactor evidence="1 11">
        <name>pyridoxal 5'-phosphate</name>
        <dbReference type="ChEBI" id="CHEBI:597326"/>
    </cofactor>
</comment>
<dbReference type="InterPro" id="IPR006654">
    <property type="entry name" value="Trp_synth_beta"/>
</dbReference>
<dbReference type="GO" id="GO:0005737">
    <property type="term" value="C:cytoplasm"/>
    <property type="evidence" value="ECO:0007669"/>
    <property type="project" value="TreeGrafter"/>
</dbReference>
<evidence type="ECO:0000256" key="6">
    <source>
        <dbReference type="ARBA" id="ARBA00022822"/>
    </source>
</evidence>
<evidence type="ECO:0000256" key="5">
    <source>
        <dbReference type="ARBA" id="ARBA00022605"/>
    </source>
</evidence>
<evidence type="ECO:0000256" key="7">
    <source>
        <dbReference type="ARBA" id="ARBA00022898"/>
    </source>
</evidence>
<dbReference type="Proteomes" id="UP000283485">
    <property type="component" value="Unassembled WGS sequence"/>
</dbReference>
<evidence type="ECO:0000256" key="4">
    <source>
        <dbReference type="ARBA" id="ARBA00011270"/>
    </source>
</evidence>
<dbReference type="InterPro" id="IPR006653">
    <property type="entry name" value="Trp_synth_b_CS"/>
</dbReference>
<dbReference type="EC" id="4.2.1.20" evidence="11"/>
<gene>
    <name evidence="11 13" type="primary">trpB</name>
    <name evidence="14" type="ORF">DW653_01205</name>
    <name evidence="13" type="ORF">DXD04_12420</name>
</gene>
<evidence type="ECO:0000256" key="10">
    <source>
        <dbReference type="ARBA" id="ARBA00049047"/>
    </source>
</evidence>
<dbReference type="PIRSF" id="PIRSF001413">
    <property type="entry name" value="Trp_syn_beta"/>
    <property type="match status" value="1"/>
</dbReference>
<dbReference type="HAMAP" id="MF_00133">
    <property type="entry name" value="Trp_synth_beta"/>
    <property type="match status" value="1"/>
</dbReference>
<dbReference type="Gene3D" id="3.40.50.1100">
    <property type="match status" value="2"/>
</dbReference>
<dbReference type="AlphaFoldDB" id="A0A3E4MUX6"/>
<dbReference type="Proteomes" id="UP000260862">
    <property type="component" value="Unassembled WGS sequence"/>
</dbReference>
<dbReference type="InterPro" id="IPR023026">
    <property type="entry name" value="Trp_synth_beta/beta-like"/>
</dbReference>
<dbReference type="GO" id="GO:0004834">
    <property type="term" value="F:tryptophan synthase activity"/>
    <property type="evidence" value="ECO:0007669"/>
    <property type="project" value="UniProtKB-UniRule"/>
</dbReference>
<dbReference type="PROSITE" id="PS00168">
    <property type="entry name" value="TRP_SYNTHASE_BETA"/>
    <property type="match status" value="1"/>
</dbReference>
<comment type="subunit">
    <text evidence="4 11">Tetramer of two alpha and two beta chains.</text>
</comment>
<comment type="catalytic activity">
    <reaction evidence="10 11">
        <text>(1S,2R)-1-C-(indol-3-yl)glycerol 3-phosphate + L-serine = D-glyceraldehyde 3-phosphate + L-tryptophan + H2O</text>
        <dbReference type="Rhea" id="RHEA:10532"/>
        <dbReference type="ChEBI" id="CHEBI:15377"/>
        <dbReference type="ChEBI" id="CHEBI:33384"/>
        <dbReference type="ChEBI" id="CHEBI:57912"/>
        <dbReference type="ChEBI" id="CHEBI:58866"/>
        <dbReference type="ChEBI" id="CHEBI:59776"/>
        <dbReference type="EC" id="4.2.1.20"/>
    </reaction>
</comment>
<dbReference type="RefSeq" id="WP_117673588.1">
    <property type="nucleotide sequence ID" value="NZ_CABOGR010000024.1"/>
</dbReference>
<evidence type="ECO:0000256" key="2">
    <source>
        <dbReference type="ARBA" id="ARBA00004733"/>
    </source>
</evidence>
<dbReference type="InterPro" id="IPR036052">
    <property type="entry name" value="TrpB-like_PALP_sf"/>
</dbReference>
<evidence type="ECO:0000256" key="11">
    <source>
        <dbReference type="HAMAP-Rule" id="MF_00133"/>
    </source>
</evidence>
<dbReference type="UniPathway" id="UPA00035">
    <property type="reaction ID" value="UER00044"/>
</dbReference>
<protein>
    <recommendedName>
        <fullName evidence="11">Tryptophan synthase beta chain</fullName>
        <ecNumber evidence="11">4.2.1.20</ecNumber>
    </recommendedName>
</protein>
<comment type="caution">
    <text evidence="13">The sequence shown here is derived from an EMBL/GenBank/DDBJ whole genome shotgun (WGS) entry which is preliminary data.</text>
</comment>
<reference evidence="15 16" key="1">
    <citation type="submission" date="2018-08" db="EMBL/GenBank/DDBJ databases">
        <title>A genome reference for cultivated species of the human gut microbiota.</title>
        <authorList>
            <person name="Zou Y."/>
            <person name="Xue W."/>
            <person name="Luo G."/>
        </authorList>
    </citation>
    <scope>NUCLEOTIDE SEQUENCE [LARGE SCALE GENOMIC DNA]</scope>
    <source>
        <strain evidence="14 16">AM23-23</strain>
        <strain evidence="13 15">TF10-3AC</strain>
    </source>
</reference>
<feature type="domain" description="Tryptophan synthase beta chain-like PALP" evidence="12">
    <location>
        <begin position="57"/>
        <end position="379"/>
    </location>
</feature>
<evidence type="ECO:0000313" key="15">
    <source>
        <dbReference type="Proteomes" id="UP000260862"/>
    </source>
</evidence>
<evidence type="ECO:0000256" key="8">
    <source>
        <dbReference type="ARBA" id="ARBA00023141"/>
    </source>
</evidence>
<evidence type="ECO:0000256" key="9">
    <source>
        <dbReference type="ARBA" id="ARBA00023239"/>
    </source>
</evidence>
<keyword evidence="15" id="KW-1185">Reference proteome</keyword>
<dbReference type="NCBIfam" id="TIGR00263">
    <property type="entry name" value="trpB"/>
    <property type="match status" value="1"/>
</dbReference>
<dbReference type="Pfam" id="PF00291">
    <property type="entry name" value="PALP"/>
    <property type="match status" value="1"/>
</dbReference>
<dbReference type="InterPro" id="IPR001926">
    <property type="entry name" value="TrpB-like_PALP"/>
</dbReference>
<feature type="modified residue" description="N6-(pyridoxal phosphate)lysine" evidence="11">
    <location>
        <position position="90"/>
    </location>
</feature>
<name>A0A3E4MUX6_9BACT</name>